<evidence type="ECO:0000313" key="2">
    <source>
        <dbReference type="EMBL" id="OYQ34449.1"/>
    </source>
</evidence>
<dbReference type="OrthoDB" id="8480302at2"/>
<keyword evidence="1" id="KW-1133">Transmembrane helix</keyword>
<organism evidence="2 3">
    <name type="scientific">Flavobacterium cyanobacteriorum</name>
    <dbReference type="NCBI Taxonomy" id="2022802"/>
    <lineage>
        <taxon>Bacteria</taxon>
        <taxon>Pseudomonadati</taxon>
        <taxon>Bacteroidota</taxon>
        <taxon>Flavobacteriia</taxon>
        <taxon>Flavobacteriales</taxon>
        <taxon>Flavobacteriaceae</taxon>
        <taxon>Flavobacterium</taxon>
    </lineage>
</organism>
<name>A0A255YZ37_9FLAO</name>
<dbReference type="InterPro" id="IPR011322">
    <property type="entry name" value="N-reg_PII-like_a/b"/>
</dbReference>
<accession>A0A255YZ37</accession>
<keyword evidence="1" id="KW-0472">Membrane</keyword>
<evidence type="ECO:0000256" key="1">
    <source>
        <dbReference type="SAM" id="Phobius"/>
    </source>
</evidence>
<dbReference type="Proteomes" id="UP000216605">
    <property type="component" value="Unassembled WGS sequence"/>
</dbReference>
<gene>
    <name evidence="2" type="ORF">CHU92_11900</name>
</gene>
<keyword evidence="1" id="KW-0812">Transmembrane</keyword>
<dbReference type="RefSeq" id="WP_094415855.1">
    <property type="nucleotide sequence ID" value="NZ_NOXV01000293.1"/>
</dbReference>
<comment type="caution">
    <text evidence="2">The sequence shown here is derived from an EMBL/GenBank/DDBJ whole genome shotgun (WGS) entry which is preliminary data.</text>
</comment>
<dbReference type="AlphaFoldDB" id="A0A255YZ37"/>
<reference evidence="2 3" key="1">
    <citation type="submission" date="2017-07" db="EMBL/GenBank/DDBJ databases">
        <title>Flavobacterium cyanobacteriorum sp. nov., isolated from cyanobacterial aggregates in a eutrophic lake.</title>
        <authorList>
            <person name="Cai H."/>
        </authorList>
    </citation>
    <scope>NUCLEOTIDE SEQUENCE [LARGE SCALE GENOMIC DNA]</scope>
    <source>
        <strain evidence="2 3">TH021</strain>
    </source>
</reference>
<keyword evidence="3" id="KW-1185">Reference proteome</keyword>
<protein>
    <recommendedName>
        <fullName evidence="4">DUF2007 domain-containing protein</fullName>
    </recommendedName>
</protein>
<dbReference type="SUPFAM" id="SSF54913">
    <property type="entry name" value="GlnB-like"/>
    <property type="match status" value="1"/>
</dbReference>
<proteinExistence type="predicted"/>
<evidence type="ECO:0008006" key="4">
    <source>
        <dbReference type="Google" id="ProtNLM"/>
    </source>
</evidence>
<sequence>MESMFTKIGAYQYTSEALIIKGKLQSEGIDVFMADNHTIDFDPLISNAIGGVKLFVRNVDAGKAKQILFAINRYSVDDSGNPVICPQCSSSQVDLVSTIKDLKSLFSFLFSLLLGLLPFYVKYKYCCNNCKNQFL</sequence>
<feature type="transmembrane region" description="Helical" evidence="1">
    <location>
        <begin position="105"/>
        <end position="123"/>
    </location>
</feature>
<dbReference type="EMBL" id="NOXV01000293">
    <property type="protein sequence ID" value="OYQ34449.1"/>
    <property type="molecule type" value="Genomic_DNA"/>
</dbReference>
<evidence type="ECO:0000313" key="3">
    <source>
        <dbReference type="Proteomes" id="UP000216605"/>
    </source>
</evidence>